<dbReference type="PANTHER" id="PTHR21569:SF1">
    <property type="entry name" value="SMALL RIBOSOMAL SUBUNIT PROTEIN US9M"/>
    <property type="match status" value="1"/>
</dbReference>
<evidence type="ECO:0000256" key="1">
    <source>
        <dbReference type="ARBA" id="ARBA00005251"/>
    </source>
</evidence>
<dbReference type="SUPFAM" id="SSF54211">
    <property type="entry name" value="Ribosomal protein S5 domain 2-like"/>
    <property type="match status" value="1"/>
</dbReference>
<dbReference type="FunFam" id="3.30.230.10:FF:000001">
    <property type="entry name" value="30S ribosomal protein S9"/>
    <property type="match status" value="1"/>
</dbReference>
<dbReference type="Proteomes" id="UP000177281">
    <property type="component" value="Unassembled WGS sequence"/>
</dbReference>
<keyword evidence="3 5" id="KW-0687">Ribonucleoprotein</keyword>
<evidence type="ECO:0000256" key="3">
    <source>
        <dbReference type="ARBA" id="ARBA00023274"/>
    </source>
</evidence>
<feature type="region of interest" description="Disordered" evidence="6">
    <location>
        <begin position="118"/>
        <end position="146"/>
    </location>
</feature>
<dbReference type="InterPro" id="IPR020568">
    <property type="entry name" value="Ribosomal_Su5_D2-typ_SF"/>
</dbReference>
<dbReference type="GO" id="GO:0006412">
    <property type="term" value="P:translation"/>
    <property type="evidence" value="ECO:0007669"/>
    <property type="project" value="UniProtKB-UniRule"/>
</dbReference>
<dbReference type="PANTHER" id="PTHR21569">
    <property type="entry name" value="RIBOSOMAL PROTEIN S9"/>
    <property type="match status" value="1"/>
</dbReference>
<dbReference type="InterPro" id="IPR000754">
    <property type="entry name" value="Ribosomal_uS9"/>
</dbReference>
<protein>
    <recommendedName>
        <fullName evidence="4 5">Small ribosomal subunit protein uS9</fullName>
    </recommendedName>
</protein>
<evidence type="ECO:0000256" key="4">
    <source>
        <dbReference type="ARBA" id="ARBA00035259"/>
    </source>
</evidence>
<evidence type="ECO:0000256" key="5">
    <source>
        <dbReference type="HAMAP-Rule" id="MF_00532"/>
    </source>
</evidence>
<dbReference type="GO" id="GO:0003735">
    <property type="term" value="F:structural constituent of ribosome"/>
    <property type="evidence" value="ECO:0007669"/>
    <property type="project" value="InterPro"/>
</dbReference>
<evidence type="ECO:0000256" key="2">
    <source>
        <dbReference type="ARBA" id="ARBA00022980"/>
    </source>
</evidence>
<dbReference type="GO" id="GO:0003723">
    <property type="term" value="F:RNA binding"/>
    <property type="evidence" value="ECO:0007669"/>
    <property type="project" value="TreeGrafter"/>
</dbReference>
<evidence type="ECO:0000313" key="7">
    <source>
        <dbReference type="EMBL" id="OGE94689.1"/>
    </source>
</evidence>
<feature type="compositionally biased region" description="Basic residues" evidence="6">
    <location>
        <begin position="127"/>
        <end position="146"/>
    </location>
</feature>
<sequence length="146" mass="16045">MKAAKTTKPAVETPKVAHAKHFYAVGRRKTAVAQATLSSGDGTITVNQLPLEGYFMTASLQHIVKQPLATLGQEKKLNVRAKVHGGGIHAQAEGLRHAIARAIIALDPESRRTLKKLGFLTRDPRVKERKKPGLKRARRAPQFSKR</sequence>
<reference evidence="7 8" key="1">
    <citation type="journal article" date="2016" name="Nat. Commun.">
        <title>Thousands of microbial genomes shed light on interconnected biogeochemical processes in an aquifer system.</title>
        <authorList>
            <person name="Anantharaman K."/>
            <person name="Brown C.T."/>
            <person name="Hug L.A."/>
            <person name="Sharon I."/>
            <person name="Castelle C.J."/>
            <person name="Probst A.J."/>
            <person name="Thomas B.C."/>
            <person name="Singh A."/>
            <person name="Wilkins M.J."/>
            <person name="Karaoz U."/>
            <person name="Brodie E.L."/>
            <person name="Williams K.H."/>
            <person name="Hubbard S.S."/>
            <person name="Banfield J.F."/>
        </authorList>
    </citation>
    <scope>NUCLEOTIDE SEQUENCE [LARGE SCALE GENOMIC DNA]</scope>
</reference>
<dbReference type="EMBL" id="MFFB01000012">
    <property type="protein sequence ID" value="OGE94689.1"/>
    <property type="molecule type" value="Genomic_DNA"/>
</dbReference>
<dbReference type="GO" id="GO:0022627">
    <property type="term" value="C:cytosolic small ribosomal subunit"/>
    <property type="evidence" value="ECO:0007669"/>
    <property type="project" value="TreeGrafter"/>
</dbReference>
<evidence type="ECO:0000256" key="6">
    <source>
        <dbReference type="SAM" id="MobiDB-lite"/>
    </source>
</evidence>
<comment type="similarity">
    <text evidence="1 5">Belongs to the universal ribosomal protein uS9 family.</text>
</comment>
<dbReference type="STRING" id="1817841.A3B10_00840"/>
<keyword evidence="2 5" id="KW-0689">Ribosomal protein</keyword>
<comment type="caution">
    <text evidence="7">The sequence shown here is derived from an EMBL/GenBank/DDBJ whole genome shotgun (WGS) entry which is preliminary data.</text>
</comment>
<dbReference type="Gene3D" id="3.30.230.10">
    <property type="match status" value="1"/>
</dbReference>
<gene>
    <name evidence="5" type="primary">rpsI</name>
    <name evidence="7" type="ORF">A3B10_00840</name>
</gene>
<evidence type="ECO:0000313" key="8">
    <source>
        <dbReference type="Proteomes" id="UP000177281"/>
    </source>
</evidence>
<dbReference type="InterPro" id="IPR023035">
    <property type="entry name" value="Ribosomal_uS9_bac/plastid"/>
</dbReference>
<dbReference type="InterPro" id="IPR014721">
    <property type="entry name" value="Ribsml_uS5_D2-typ_fold_subgr"/>
</dbReference>
<dbReference type="NCBIfam" id="NF001099">
    <property type="entry name" value="PRK00132.1"/>
    <property type="match status" value="1"/>
</dbReference>
<dbReference type="Pfam" id="PF00380">
    <property type="entry name" value="Ribosomal_S9"/>
    <property type="match status" value="1"/>
</dbReference>
<proteinExistence type="inferred from homology"/>
<organism evidence="7 8">
    <name type="scientific">Candidatus Doudnabacteria bacterium RIFCSPLOWO2_01_FULL_44_21</name>
    <dbReference type="NCBI Taxonomy" id="1817841"/>
    <lineage>
        <taxon>Bacteria</taxon>
        <taxon>Candidatus Doudnaibacteriota</taxon>
    </lineage>
</organism>
<dbReference type="AlphaFoldDB" id="A0A1F5PXQ4"/>
<name>A0A1F5PXQ4_9BACT</name>
<accession>A0A1F5PXQ4</accession>
<dbReference type="HAMAP" id="MF_00532_B">
    <property type="entry name" value="Ribosomal_uS9_B"/>
    <property type="match status" value="1"/>
</dbReference>